<dbReference type="GO" id="GO:0004842">
    <property type="term" value="F:ubiquitin-protein transferase activity"/>
    <property type="evidence" value="ECO:0007669"/>
    <property type="project" value="InterPro"/>
</dbReference>
<dbReference type="InterPro" id="IPR035979">
    <property type="entry name" value="RBD_domain_sf"/>
</dbReference>
<evidence type="ECO:0000259" key="11">
    <source>
        <dbReference type="PROSITE" id="PS50089"/>
    </source>
</evidence>
<dbReference type="GO" id="GO:0016567">
    <property type="term" value="P:protein ubiquitination"/>
    <property type="evidence" value="ECO:0007669"/>
    <property type="project" value="TreeGrafter"/>
</dbReference>
<dbReference type="SMART" id="SM00361">
    <property type="entry name" value="RRM_1"/>
    <property type="match status" value="1"/>
</dbReference>
<dbReference type="InterPro" id="IPR000504">
    <property type="entry name" value="RRM_dom"/>
</dbReference>
<dbReference type="Pfam" id="PF14570">
    <property type="entry name" value="zf-RING_4"/>
    <property type="match status" value="1"/>
</dbReference>
<keyword evidence="6" id="KW-0175">Coiled coil</keyword>
<dbReference type="InterPro" id="IPR003954">
    <property type="entry name" value="RRM_euk-type"/>
</dbReference>
<evidence type="ECO:0000313" key="13">
    <source>
        <dbReference type="Proteomes" id="UP000035680"/>
    </source>
</evidence>
<feature type="domain" description="RRM" evidence="12">
    <location>
        <begin position="116"/>
        <end position="202"/>
    </location>
</feature>
<dbReference type="AlphaFoldDB" id="A0A0K0G3N8"/>
<dbReference type="PANTHER" id="PTHR12603:SF0">
    <property type="entry name" value="CCR4-NOT TRANSCRIPTION COMPLEX SUBUNIT 4"/>
    <property type="match status" value="1"/>
</dbReference>
<keyword evidence="5 9" id="KW-0694">RNA-binding</keyword>
<evidence type="ECO:0000256" key="5">
    <source>
        <dbReference type="ARBA" id="ARBA00022884"/>
    </source>
</evidence>
<comment type="subcellular location">
    <subcellularLocation>
        <location evidence="1">Nucleus</location>
    </subcellularLocation>
</comment>
<dbReference type="GO" id="GO:0008270">
    <property type="term" value="F:zinc ion binding"/>
    <property type="evidence" value="ECO:0007669"/>
    <property type="project" value="UniProtKB-KW"/>
</dbReference>
<feature type="compositionally biased region" description="Polar residues" evidence="10">
    <location>
        <begin position="270"/>
        <end position="280"/>
    </location>
</feature>
<keyword evidence="7" id="KW-0539">Nucleus</keyword>
<feature type="domain" description="RING-type" evidence="11">
    <location>
        <begin position="21"/>
        <end position="64"/>
    </location>
</feature>
<evidence type="ECO:0000256" key="3">
    <source>
        <dbReference type="ARBA" id="ARBA00022771"/>
    </source>
</evidence>
<dbReference type="InterPro" id="IPR012677">
    <property type="entry name" value="Nucleotide-bd_a/b_plait_sf"/>
</dbReference>
<evidence type="ECO:0000256" key="2">
    <source>
        <dbReference type="ARBA" id="ARBA00022723"/>
    </source>
</evidence>
<dbReference type="Pfam" id="PF00076">
    <property type="entry name" value="RRM_1"/>
    <property type="match status" value="1"/>
</dbReference>
<evidence type="ECO:0000256" key="6">
    <source>
        <dbReference type="ARBA" id="ARBA00023054"/>
    </source>
</evidence>
<dbReference type="PROSITE" id="PS50089">
    <property type="entry name" value="ZF_RING_2"/>
    <property type="match status" value="1"/>
</dbReference>
<evidence type="ECO:0000313" key="14">
    <source>
        <dbReference type="WBParaSite" id="SVE_1934500.1"/>
    </source>
</evidence>
<accession>A0A0K0G3N8</accession>
<evidence type="ECO:0000256" key="4">
    <source>
        <dbReference type="ARBA" id="ARBA00022833"/>
    </source>
</evidence>
<reference evidence="13" key="1">
    <citation type="submission" date="2014-07" db="EMBL/GenBank/DDBJ databases">
        <authorList>
            <person name="Martin A.A"/>
            <person name="De Silva N."/>
        </authorList>
    </citation>
    <scope>NUCLEOTIDE SEQUENCE</scope>
</reference>
<feature type="region of interest" description="Disordered" evidence="10">
    <location>
        <begin position="333"/>
        <end position="359"/>
    </location>
</feature>
<dbReference type="CDD" id="cd16618">
    <property type="entry name" value="mRING-HC-C4C4_CNOT4"/>
    <property type="match status" value="1"/>
</dbReference>
<dbReference type="InterPro" id="IPR039515">
    <property type="entry name" value="NOT4_mRING-HC-C4C4"/>
</dbReference>
<dbReference type="Gene3D" id="3.30.70.330">
    <property type="match status" value="1"/>
</dbReference>
<keyword evidence="3 8" id="KW-0863">Zinc-finger</keyword>
<keyword evidence="13" id="KW-1185">Reference proteome</keyword>
<dbReference type="GO" id="GO:0030014">
    <property type="term" value="C:CCR4-NOT complex"/>
    <property type="evidence" value="ECO:0007669"/>
    <property type="project" value="InterPro"/>
</dbReference>
<dbReference type="PANTHER" id="PTHR12603">
    <property type="entry name" value="CCR4-NOT TRANSCRIPTION COMPLEX RELATED"/>
    <property type="match status" value="1"/>
</dbReference>
<organism evidence="13 14">
    <name type="scientific">Strongyloides venezuelensis</name>
    <name type="common">Threadworm</name>
    <dbReference type="NCBI Taxonomy" id="75913"/>
    <lineage>
        <taxon>Eukaryota</taxon>
        <taxon>Metazoa</taxon>
        <taxon>Ecdysozoa</taxon>
        <taxon>Nematoda</taxon>
        <taxon>Chromadorea</taxon>
        <taxon>Rhabditida</taxon>
        <taxon>Tylenchina</taxon>
        <taxon>Panagrolaimomorpha</taxon>
        <taxon>Strongyloidoidea</taxon>
        <taxon>Strongyloididae</taxon>
        <taxon>Strongyloides</taxon>
    </lineage>
</organism>
<feature type="region of interest" description="Disordered" evidence="10">
    <location>
        <begin position="253"/>
        <end position="280"/>
    </location>
</feature>
<evidence type="ECO:0000256" key="9">
    <source>
        <dbReference type="PROSITE-ProRule" id="PRU00176"/>
    </source>
</evidence>
<evidence type="ECO:0000256" key="7">
    <source>
        <dbReference type="ARBA" id="ARBA00023242"/>
    </source>
</evidence>
<dbReference type="GO" id="GO:0003723">
    <property type="term" value="F:RNA binding"/>
    <property type="evidence" value="ECO:0007669"/>
    <property type="project" value="UniProtKB-UniRule"/>
</dbReference>
<dbReference type="STRING" id="75913.A0A0K0G3N8"/>
<proteinExistence type="predicted"/>
<dbReference type="GO" id="GO:0005634">
    <property type="term" value="C:nucleus"/>
    <property type="evidence" value="ECO:0007669"/>
    <property type="project" value="UniProtKB-SubCell"/>
</dbReference>
<dbReference type="FunFam" id="3.30.40.10:FF:000006">
    <property type="entry name" value="CCR4-NOT transcription complex subunit 4"/>
    <property type="match status" value="1"/>
</dbReference>
<reference evidence="14" key="2">
    <citation type="submission" date="2015-08" db="UniProtKB">
        <authorList>
            <consortium name="WormBaseParasite"/>
        </authorList>
    </citation>
    <scope>IDENTIFICATION</scope>
</reference>
<feature type="region of interest" description="Disordered" evidence="10">
    <location>
        <begin position="75"/>
        <end position="98"/>
    </location>
</feature>
<dbReference type="PROSITE" id="PS50102">
    <property type="entry name" value="RRM"/>
    <property type="match status" value="1"/>
</dbReference>
<dbReference type="InterPro" id="IPR034261">
    <property type="entry name" value="CNOT4_RRM"/>
</dbReference>
<keyword evidence="4" id="KW-0862">Zinc</keyword>
<dbReference type="SUPFAM" id="SSF57850">
    <property type="entry name" value="RING/U-box"/>
    <property type="match status" value="1"/>
</dbReference>
<dbReference type="CDD" id="cd12438">
    <property type="entry name" value="RRM_CNOT4"/>
    <property type="match status" value="1"/>
</dbReference>
<dbReference type="SUPFAM" id="SSF54928">
    <property type="entry name" value="RNA-binding domain, RBD"/>
    <property type="match status" value="1"/>
</dbReference>
<dbReference type="WBParaSite" id="SVE_1934500.1">
    <property type="protein sequence ID" value="SVE_1934500.1"/>
    <property type="gene ID" value="SVE_1934500"/>
</dbReference>
<protein>
    <submittedName>
        <fullName evidence="14">CCR4-NOT transcription complex subunit 4 (inferred by orthology to a human protein)</fullName>
    </submittedName>
</protein>
<evidence type="ECO:0000256" key="8">
    <source>
        <dbReference type="PROSITE-ProRule" id="PRU00175"/>
    </source>
</evidence>
<dbReference type="Gene3D" id="3.30.40.10">
    <property type="entry name" value="Zinc/RING finger domain, C3HC4 (zinc finger)"/>
    <property type="match status" value="1"/>
</dbReference>
<evidence type="ECO:0000256" key="1">
    <source>
        <dbReference type="ARBA" id="ARBA00004123"/>
    </source>
</evidence>
<dbReference type="InterPro" id="IPR001841">
    <property type="entry name" value="Znf_RING"/>
</dbReference>
<evidence type="ECO:0000259" key="12">
    <source>
        <dbReference type="PROSITE" id="PS50102"/>
    </source>
</evidence>
<dbReference type="InterPro" id="IPR039780">
    <property type="entry name" value="Mot2"/>
</dbReference>
<dbReference type="InterPro" id="IPR013083">
    <property type="entry name" value="Znf_RING/FYVE/PHD"/>
</dbReference>
<keyword evidence="2" id="KW-0479">Metal-binding</keyword>
<dbReference type="Proteomes" id="UP000035680">
    <property type="component" value="Unassembled WGS sequence"/>
</dbReference>
<sequence length="712" mass="79957">MSENMIGDEKYSDDEMEEKECPLCMEAFDPDEYDFYPCKCEYQICRFCWHRIKEDESGLCPACRQAYPENPVNFKPPSNTELKRFKQEKKQRKVQDKSKLMEPGTHLSAYRVLQKNLVYIIGLSHKYTDQDVVKKCDHFSKYGKIIKVVVGQPLVPPTAYTTQTTFTAYITYAKVEQALSCIVGVNNTILDGRMLKASLGTTKYCSNFLRSVVCNKPDCMYLHEVADPDFSFTKDDMQLGKHTDCERRLIEKVLGSSNNQHDTGNPPEEYSTNDTSRNVSPINLNKDTLYSDMRLGHFITPSIVKKSTSEEKNDLPSSNMECKRMIDESLPSDAQNTKLSTSNSLSKISPTNEVPNMDNRTLNDLKMINKSIPGPSQNISRIQKRPDLGGKKSINSIYWDPAVLEADDEPLKENFDWKKALGITGPSIVQCLTHPSKVDKEKYSSYPGYDILSDPHRWYLEVHKQLFFPPAPLVDTYKKTPTTVPPQATAATTTAPTYDNSRYALNMMYQNGIPNPGHTNPSYQMGQNAPGYVNNIGPIGQPRASVTPVMSGVNPPPGSINTPTTQAPTNAGLTTNTNNTGGFNFQNFVSQLHSSHPQMSGTTTPVPGPQPSIHPNVNLGGGSHDHTQSQQQPNIYSHNMVYHEMLRNMQIQRNYQMLQQMSSMGFGGGQKDFHNMPSNYPNTYQPPSSNVNEYNINNEYIGGNVPRNLTNH</sequence>
<evidence type="ECO:0000256" key="10">
    <source>
        <dbReference type="SAM" id="MobiDB-lite"/>
    </source>
</evidence>
<name>A0A0K0G3N8_STRVS</name>